<evidence type="ECO:0000256" key="3">
    <source>
        <dbReference type="ARBA" id="ARBA00022630"/>
    </source>
</evidence>
<evidence type="ECO:0000256" key="1">
    <source>
        <dbReference type="ARBA" id="ARBA00001974"/>
    </source>
</evidence>
<keyword evidence="5" id="KW-0560">Oxidoreductase</keyword>
<dbReference type="OrthoDB" id="4607453at2"/>
<dbReference type="Gene3D" id="2.40.110.10">
    <property type="entry name" value="Butyryl-CoA Dehydrogenase, subunit A, domain 2"/>
    <property type="match status" value="1"/>
</dbReference>
<evidence type="ECO:0000259" key="7">
    <source>
        <dbReference type="Pfam" id="PF02771"/>
    </source>
</evidence>
<dbReference type="InterPro" id="IPR013786">
    <property type="entry name" value="AcylCoA_DH/ox_N"/>
</dbReference>
<proteinExistence type="inferred from homology"/>
<dbReference type="SUPFAM" id="SSF56645">
    <property type="entry name" value="Acyl-CoA dehydrogenase NM domain-like"/>
    <property type="match status" value="1"/>
</dbReference>
<keyword evidence="3" id="KW-0285">Flavoprotein</keyword>
<dbReference type="CDD" id="cd00567">
    <property type="entry name" value="ACAD"/>
    <property type="match status" value="1"/>
</dbReference>
<gene>
    <name evidence="8" type="ORF">SAMN05660991_03873</name>
</gene>
<evidence type="ECO:0000259" key="6">
    <source>
        <dbReference type="Pfam" id="PF00441"/>
    </source>
</evidence>
<dbReference type="Gene3D" id="1.20.140.10">
    <property type="entry name" value="Butyryl-CoA Dehydrogenase, subunit A, domain 3"/>
    <property type="match status" value="1"/>
</dbReference>
<dbReference type="InterPro" id="IPR009100">
    <property type="entry name" value="AcylCoA_DH/oxidase_NM_dom_sf"/>
</dbReference>
<dbReference type="PANTHER" id="PTHR43884">
    <property type="entry name" value="ACYL-COA DEHYDROGENASE"/>
    <property type="match status" value="1"/>
</dbReference>
<comment type="similarity">
    <text evidence="2">Belongs to the acyl-CoA dehydrogenase family.</text>
</comment>
<dbReference type="STRING" id="673521.SAMN05660991_03873"/>
<organism evidence="8 9">
    <name type="scientific">Trujillonella endophytica</name>
    <dbReference type="NCBI Taxonomy" id="673521"/>
    <lineage>
        <taxon>Bacteria</taxon>
        <taxon>Bacillati</taxon>
        <taxon>Actinomycetota</taxon>
        <taxon>Actinomycetes</taxon>
        <taxon>Geodermatophilales</taxon>
        <taxon>Geodermatophilaceae</taxon>
        <taxon>Trujillonella</taxon>
    </lineage>
</organism>
<evidence type="ECO:0000313" key="9">
    <source>
        <dbReference type="Proteomes" id="UP000198960"/>
    </source>
</evidence>
<dbReference type="RefSeq" id="WP_091947434.1">
    <property type="nucleotide sequence ID" value="NZ_FOEE01000014.1"/>
</dbReference>
<dbReference type="SUPFAM" id="SSF47203">
    <property type="entry name" value="Acyl-CoA dehydrogenase C-terminal domain-like"/>
    <property type="match status" value="1"/>
</dbReference>
<evidence type="ECO:0000256" key="4">
    <source>
        <dbReference type="ARBA" id="ARBA00022827"/>
    </source>
</evidence>
<keyword evidence="4" id="KW-0274">FAD</keyword>
<dbReference type="InterPro" id="IPR046373">
    <property type="entry name" value="Acyl-CoA_Oxase/DH_mid-dom_sf"/>
</dbReference>
<feature type="domain" description="Acyl-CoA dehydrogenase/oxidase C-terminal" evidence="6">
    <location>
        <begin position="230"/>
        <end position="354"/>
    </location>
</feature>
<dbReference type="Pfam" id="PF02771">
    <property type="entry name" value="Acyl-CoA_dh_N"/>
    <property type="match status" value="1"/>
</dbReference>
<sequence>MTTETSQTSLAELAEFGASIRAALATLSGSEQVRDALFADPDPRAWAVLAGQLELPGMLLPEEHGGGGLTTVEAVVAFEEAGRALLPGPLFGTAALAVPLLVALGDADALARYGPAIASGELTATVALAEDDGAWSPAAVTARALPDGNGWRLTGGKHLVVDGADAGLLLVLARTPDGGLGAFAVEGGAGGLGRTALVTLDLTRRMARLTLDGVPAVRVGGDAGAAVEAASDVARLLLAAEQVGGAQRCLDMVVGYAGRRIQFARPIGSFQAIKQRLADALVQIESARSAVQAAARSTGRDLARDSRVAALLATEAYTSISAQNIQLHGGIGFTWEHDAHLYFKRARTSAQLLGAPGDHVAALADVLATEID</sequence>
<dbReference type="PANTHER" id="PTHR43884:SF20">
    <property type="entry name" value="ACYL-COA DEHYDROGENASE FADE28"/>
    <property type="match status" value="1"/>
</dbReference>
<dbReference type="GO" id="GO:0050660">
    <property type="term" value="F:flavin adenine dinucleotide binding"/>
    <property type="evidence" value="ECO:0007669"/>
    <property type="project" value="InterPro"/>
</dbReference>
<keyword evidence="9" id="KW-1185">Reference proteome</keyword>
<evidence type="ECO:0000313" key="8">
    <source>
        <dbReference type="EMBL" id="SEP20068.1"/>
    </source>
</evidence>
<dbReference type="EMBL" id="FOEE01000014">
    <property type="protein sequence ID" value="SEP20068.1"/>
    <property type="molecule type" value="Genomic_DNA"/>
</dbReference>
<name>A0A1H8VYS5_9ACTN</name>
<dbReference type="GO" id="GO:0003995">
    <property type="term" value="F:acyl-CoA dehydrogenase activity"/>
    <property type="evidence" value="ECO:0007669"/>
    <property type="project" value="TreeGrafter"/>
</dbReference>
<dbReference type="InterPro" id="IPR009075">
    <property type="entry name" value="AcylCo_DH/oxidase_C"/>
</dbReference>
<accession>A0A1H8VYS5</accession>
<feature type="domain" description="Acyl-CoA dehydrogenase/oxidase N-terminal" evidence="7">
    <location>
        <begin position="44"/>
        <end position="121"/>
    </location>
</feature>
<dbReference type="Proteomes" id="UP000198960">
    <property type="component" value="Unassembled WGS sequence"/>
</dbReference>
<dbReference type="Gene3D" id="1.10.540.10">
    <property type="entry name" value="Acyl-CoA dehydrogenase/oxidase, N-terminal domain"/>
    <property type="match status" value="1"/>
</dbReference>
<dbReference type="Pfam" id="PF00441">
    <property type="entry name" value="Acyl-CoA_dh_1"/>
    <property type="match status" value="1"/>
</dbReference>
<dbReference type="InterPro" id="IPR036250">
    <property type="entry name" value="AcylCo_DH-like_C"/>
</dbReference>
<evidence type="ECO:0000256" key="5">
    <source>
        <dbReference type="ARBA" id="ARBA00023002"/>
    </source>
</evidence>
<dbReference type="InterPro" id="IPR037069">
    <property type="entry name" value="AcylCoA_DH/ox_N_sf"/>
</dbReference>
<protein>
    <submittedName>
        <fullName evidence="8">Acyl-CoA dehydrogenase</fullName>
    </submittedName>
</protein>
<comment type="cofactor">
    <cofactor evidence="1">
        <name>FAD</name>
        <dbReference type="ChEBI" id="CHEBI:57692"/>
    </cofactor>
</comment>
<dbReference type="AlphaFoldDB" id="A0A1H8VYS5"/>
<evidence type="ECO:0000256" key="2">
    <source>
        <dbReference type="ARBA" id="ARBA00009347"/>
    </source>
</evidence>
<reference evidence="9" key="1">
    <citation type="submission" date="2016-10" db="EMBL/GenBank/DDBJ databases">
        <authorList>
            <person name="Varghese N."/>
            <person name="Submissions S."/>
        </authorList>
    </citation>
    <scope>NUCLEOTIDE SEQUENCE [LARGE SCALE GENOMIC DNA]</scope>
    <source>
        <strain evidence="9">DSM 45413</strain>
    </source>
</reference>